<name>A0A4Y2A2E6_ARAVE</name>
<protein>
    <submittedName>
        <fullName evidence="1">Uncharacterized protein</fullName>
    </submittedName>
</protein>
<proteinExistence type="predicted"/>
<organism evidence="1 2">
    <name type="scientific">Araneus ventricosus</name>
    <name type="common">Orbweaver spider</name>
    <name type="synonym">Epeira ventricosa</name>
    <dbReference type="NCBI Taxonomy" id="182803"/>
    <lineage>
        <taxon>Eukaryota</taxon>
        <taxon>Metazoa</taxon>
        <taxon>Ecdysozoa</taxon>
        <taxon>Arthropoda</taxon>
        <taxon>Chelicerata</taxon>
        <taxon>Arachnida</taxon>
        <taxon>Araneae</taxon>
        <taxon>Araneomorphae</taxon>
        <taxon>Entelegynae</taxon>
        <taxon>Araneoidea</taxon>
        <taxon>Araneidae</taxon>
        <taxon>Araneus</taxon>
    </lineage>
</organism>
<reference evidence="1 2" key="1">
    <citation type="journal article" date="2019" name="Sci. Rep.">
        <title>Orb-weaving spider Araneus ventricosus genome elucidates the spidroin gene catalogue.</title>
        <authorList>
            <person name="Kono N."/>
            <person name="Nakamura H."/>
            <person name="Ohtoshi R."/>
            <person name="Moran D.A.P."/>
            <person name="Shinohara A."/>
            <person name="Yoshida Y."/>
            <person name="Fujiwara M."/>
            <person name="Mori M."/>
            <person name="Tomita M."/>
            <person name="Arakawa K."/>
        </authorList>
    </citation>
    <scope>NUCLEOTIDE SEQUENCE [LARGE SCALE GENOMIC DNA]</scope>
</reference>
<comment type="caution">
    <text evidence="1">The sequence shown here is derived from an EMBL/GenBank/DDBJ whole genome shotgun (WGS) entry which is preliminary data.</text>
</comment>
<dbReference type="Proteomes" id="UP000499080">
    <property type="component" value="Unassembled WGS sequence"/>
</dbReference>
<accession>A0A4Y2A2E6</accession>
<dbReference type="AlphaFoldDB" id="A0A4Y2A2E6"/>
<evidence type="ECO:0000313" key="2">
    <source>
        <dbReference type="Proteomes" id="UP000499080"/>
    </source>
</evidence>
<keyword evidence="2" id="KW-1185">Reference proteome</keyword>
<gene>
    <name evidence="1" type="ORF">AVEN_159441_1</name>
</gene>
<dbReference type="EMBL" id="BGPR01000003">
    <property type="protein sequence ID" value="GBL73436.1"/>
    <property type="molecule type" value="Genomic_DNA"/>
</dbReference>
<sequence length="105" mass="12477">MKLSKTCINSERNYHTSSFHSTIMRFLLKGSILISLPMASHRRSVSALQYHHQWMGRKYIYGKHEEYCPKYKTIDSRGSTEFPPQCKIPKFPYWKGSFPEVWMEV</sequence>
<evidence type="ECO:0000313" key="1">
    <source>
        <dbReference type="EMBL" id="GBL73436.1"/>
    </source>
</evidence>